<accession>A0A518B981</accession>
<feature type="transmembrane region" description="Helical" evidence="1">
    <location>
        <begin position="20"/>
        <end position="37"/>
    </location>
</feature>
<dbReference type="EMBL" id="CP036279">
    <property type="protein sequence ID" value="QDU63540.1"/>
    <property type="molecule type" value="Genomic_DNA"/>
</dbReference>
<evidence type="ECO:0000313" key="3">
    <source>
        <dbReference type="Proteomes" id="UP000317093"/>
    </source>
</evidence>
<keyword evidence="1" id="KW-1133">Transmembrane helix</keyword>
<proteinExistence type="predicted"/>
<dbReference type="KEGG" id="knv:Pan216_44200"/>
<reference evidence="2 3" key="1">
    <citation type="submission" date="2019-02" db="EMBL/GenBank/DDBJ databases">
        <title>Deep-cultivation of Planctomycetes and their phenomic and genomic characterization uncovers novel biology.</title>
        <authorList>
            <person name="Wiegand S."/>
            <person name="Jogler M."/>
            <person name="Boedeker C."/>
            <person name="Pinto D."/>
            <person name="Vollmers J."/>
            <person name="Rivas-Marin E."/>
            <person name="Kohn T."/>
            <person name="Peeters S.H."/>
            <person name="Heuer A."/>
            <person name="Rast P."/>
            <person name="Oberbeckmann S."/>
            <person name="Bunk B."/>
            <person name="Jeske O."/>
            <person name="Meyerdierks A."/>
            <person name="Storesund J.E."/>
            <person name="Kallscheuer N."/>
            <person name="Luecker S."/>
            <person name="Lage O.M."/>
            <person name="Pohl T."/>
            <person name="Merkel B.J."/>
            <person name="Hornburger P."/>
            <person name="Mueller R.-W."/>
            <person name="Bruemmer F."/>
            <person name="Labrenz M."/>
            <person name="Spormann A.M."/>
            <person name="Op den Camp H."/>
            <person name="Overmann J."/>
            <person name="Amann R."/>
            <person name="Jetten M.S.M."/>
            <person name="Mascher T."/>
            <person name="Medema M.H."/>
            <person name="Devos D.P."/>
            <person name="Kaster A.-K."/>
            <person name="Ovreas L."/>
            <person name="Rohde M."/>
            <person name="Galperin M.Y."/>
            <person name="Jogler C."/>
        </authorList>
    </citation>
    <scope>NUCLEOTIDE SEQUENCE [LARGE SCALE GENOMIC DNA]</scope>
    <source>
        <strain evidence="2 3">Pan216</strain>
    </source>
</reference>
<keyword evidence="1" id="KW-0812">Transmembrane</keyword>
<dbReference type="RefSeq" id="WP_145261079.1">
    <property type="nucleotide sequence ID" value="NZ_CP036279.1"/>
</dbReference>
<organism evidence="2 3">
    <name type="scientific">Kolteria novifilia</name>
    <dbReference type="NCBI Taxonomy" id="2527975"/>
    <lineage>
        <taxon>Bacteria</taxon>
        <taxon>Pseudomonadati</taxon>
        <taxon>Planctomycetota</taxon>
        <taxon>Planctomycetia</taxon>
        <taxon>Kolteriales</taxon>
        <taxon>Kolteriaceae</taxon>
        <taxon>Kolteria</taxon>
    </lineage>
</organism>
<evidence type="ECO:0000256" key="1">
    <source>
        <dbReference type="SAM" id="Phobius"/>
    </source>
</evidence>
<sequence>MTLEEWRDEERLHEERKFGIIFTLLIVSFPLLLLFLFKLASGLVIAYIVVAIIFLAVRWIIRSYRRRKDS</sequence>
<gene>
    <name evidence="2" type="ORF">Pan216_44200</name>
</gene>
<dbReference type="Proteomes" id="UP000317093">
    <property type="component" value="Chromosome"/>
</dbReference>
<keyword evidence="1" id="KW-0472">Membrane</keyword>
<keyword evidence="3" id="KW-1185">Reference proteome</keyword>
<protein>
    <submittedName>
        <fullName evidence="2">Uncharacterized protein</fullName>
    </submittedName>
</protein>
<dbReference type="AlphaFoldDB" id="A0A518B981"/>
<name>A0A518B981_9BACT</name>
<feature type="transmembrane region" description="Helical" evidence="1">
    <location>
        <begin position="43"/>
        <end position="61"/>
    </location>
</feature>
<evidence type="ECO:0000313" key="2">
    <source>
        <dbReference type="EMBL" id="QDU63540.1"/>
    </source>
</evidence>